<dbReference type="InterPro" id="IPR034829">
    <property type="entry name" value="DnaD-like_sf"/>
</dbReference>
<evidence type="ECO:0000313" key="4">
    <source>
        <dbReference type="EMBL" id="SHE44003.1"/>
    </source>
</evidence>
<evidence type="ECO:0000313" key="5">
    <source>
        <dbReference type="Proteomes" id="UP000184251"/>
    </source>
</evidence>
<dbReference type="InterPro" id="IPR053162">
    <property type="entry name" value="DnaD"/>
</dbReference>
<dbReference type="OrthoDB" id="1652900at2"/>
<feature type="region of interest" description="Disordered" evidence="2">
    <location>
        <begin position="276"/>
        <end position="298"/>
    </location>
</feature>
<organism evidence="4 5">
    <name type="scientific">Alkalibacter saccharofermentans DSM 14828</name>
    <dbReference type="NCBI Taxonomy" id="1120975"/>
    <lineage>
        <taxon>Bacteria</taxon>
        <taxon>Bacillati</taxon>
        <taxon>Bacillota</taxon>
        <taxon>Clostridia</taxon>
        <taxon>Eubacteriales</taxon>
        <taxon>Eubacteriaceae</taxon>
        <taxon>Alkalibacter</taxon>
    </lineage>
</organism>
<evidence type="ECO:0000259" key="3">
    <source>
        <dbReference type="Pfam" id="PF07261"/>
    </source>
</evidence>
<dbReference type="Pfam" id="PF07261">
    <property type="entry name" value="DnaB_2"/>
    <property type="match status" value="2"/>
</dbReference>
<keyword evidence="5" id="KW-1185">Reference proteome</keyword>
<dbReference type="Proteomes" id="UP000184251">
    <property type="component" value="Unassembled WGS sequence"/>
</dbReference>
<proteinExistence type="inferred from homology"/>
<accession>A0A1M4THQ1</accession>
<comment type="similarity">
    <text evidence="1">Belongs to the DnaB/DnaD family.</text>
</comment>
<dbReference type="PANTHER" id="PTHR37293:SF5">
    <property type="entry name" value="DNA REPLICATION PROTEIN"/>
    <property type="match status" value="1"/>
</dbReference>
<name>A0A1M4THQ1_9FIRM</name>
<dbReference type="InterPro" id="IPR006343">
    <property type="entry name" value="DnaB/C_C"/>
</dbReference>
<sequence>MNHFEMIRNNDDLSVTLIENIFINHYMPKAPGDFVKVYLLGLKYCQSNSLSAISDKVIAKSLNLLESDVIKAWRYWESEGIVQVESPAGENTRINYFNIASLMLEGKKLPSKKTEEDKSKNLTREMFKAVEYMFARPLSSKELQTINSWLEDLFFTPELATLLVEYCIGKQKKDFNYMNKVALSWYDKSIRTYDEALAHIDSTNTKWANYYKIMHFLGFNRQPSKAETEYMDKWLDDYKMPLEMIFEGCRKMTGLNKPNFRYLDTVLKSWHEKGYTSPDQVVDDRPATKQSPDQKDSKYDYDLIQKKLREKMWSDKK</sequence>
<dbReference type="SUPFAM" id="SSF158499">
    <property type="entry name" value="DnaD domain-like"/>
    <property type="match status" value="2"/>
</dbReference>
<dbReference type="EMBL" id="FQTU01000002">
    <property type="protein sequence ID" value="SHE44003.1"/>
    <property type="molecule type" value="Genomic_DNA"/>
</dbReference>
<dbReference type="NCBIfam" id="TIGR01446">
    <property type="entry name" value="DnaD_dom"/>
    <property type="match status" value="2"/>
</dbReference>
<reference evidence="4 5" key="1">
    <citation type="submission" date="2016-11" db="EMBL/GenBank/DDBJ databases">
        <authorList>
            <person name="Jaros S."/>
            <person name="Januszkiewicz K."/>
            <person name="Wedrychowicz H."/>
        </authorList>
    </citation>
    <scope>NUCLEOTIDE SEQUENCE [LARGE SCALE GENOMIC DNA]</scope>
    <source>
        <strain evidence="4 5">DSM 14828</strain>
    </source>
</reference>
<dbReference type="PANTHER" id="PTHR37293">
    <property type="entry name" value="PHAGE REPLICATION PROTEIN-RELATED"/>
    <property type="match status" value="1"/>
</dbReference>
<evidence type="ECO:0000256" key="2">
    <source>
        <dbReference type="SAM" id="MobiDB-lite"/>
    </source>
</evidence>
<dbReference type="PIRSF" id="PIRSF033722">
    <property type="entry name" value="DnaD_CA_C3587_prd"/>
    <property type="match status" value="1"/>
</dbReference>
<feature type="domain" description="DnaB/C C-terminal" evidence="3">
    <location>
        <begin position="219"/>
        <end position="283"/>
    </location>
</feature>
<dbReference type="Gene3D" id="1.10.10.630">
    <property type="entry name" value="DnaD domain-like"/>
    <property type="match status" value="2"/>
</dbReference>
<gene>
    <name evidence="4" type="ORF">SAMN02746064_00497</name>
</gene>
<dbReference type="STRING" id="1120975.SAMN02746064_00497"/>
<evidence type="ECO:0000256" key="1">
    <source>
        <dbReference type="ARBA" id="ARBA00093462"/>
    </source>
</evidence>
<dbReference type="InterPro" id="IPR017019">
    <property type="entry name" value="DNA_replication_prd_bac"/>
</dbReference>
<dbReference type="AlphaFoldDB" id="A0A1M4THQ1"/>
<feature type="domain" description="DnaB/C C-terminal" evidence="3">
    <location>
        <begin position="127"/>
        <end position="200"/>
    </location>
</feature>
<protein>
    <submittedName>
        <fullName evidence="4">DnaD and phage-associated domain-containing protein</fullName>
    </submittedName>
</protein>
<feature type="compositionally biased region" description="Basic and acidic residues" evidence="2">
    <location>
        <begin position="282"/>
        <end position="298"/>
    </location>
</feature>
<dbReference type="RefSeq" id="WP_073269494.1">
    <property type="nucleotide sequence ID" value="NZ_FQTU01000002.1"/>
</dbReference>